<dbReference type="PANTHER" id="PTHR23287:SF16">
    <property type="entry name" value="TECTONIN BETA-PROPELLER REPEAT-CONTAINING PROTEIN 2"/>
    <property type="match status" value="1"/>
</dbReference>
<dbReference type="Gene3D" id="2.130.10.10">
    <property type="entry name" value="YVTN repeat-like/Quinoprotein amine dehydrogenase"/>
    <property type="match status" value="1"/>
</dbReference>
<dbReference type="EMBL" id="JI164460">
    <property type="protein sequence ID" value="ADY40311.1"/>
    <property type="molecule type" value="mRNA"/>
</dbReference>
<accession>F1KR07</accession>
<dbReference type="InterPro" id="IPR006624">
    <property type="entry name" value="Beta-propeller_rpt_TECPR"/>
</dbReference>
<feature type="compositionally biased region" description="Polar residues" evidence="1">
    <location>
        <begin position="681"/>
        <end position="695"/>
    </location>
</feature>
<dbReference type="PANTHER" id="PTHR23287">
    <property type="entry name" value="RUBY-EYE2-LIKE PROTEIN"/>
    <property type="match status" value="1"/>
</dbReference>
<dbReference type="SMART" id="SM00706">
    <property type="entry name" value="TECPR"/>
    <property type="match status" value="4"/>
</dbReference>
<name>F1KR07_ASCSU</name>
<dbReference type="InterPro" id="IPR015943">
    <property type="entry name" value="WD40/YVTN_repeat-like_dom_sf"/>
</dbReference>
<organism evidence="2">
    <name type="scientific">Ascaris suum</name>
    <name type="common">Pig roundworm</name>
    <name type="synonym">Ascaris lumbricoides</name>
    <dbReference type="NCBI Taxonomy" id="6253"/>
    <lineage>
        <taxon>Eukaryota</taxon>
        <taxon>Metazoa</taxon>
        <taxon>Ecdysozoa</taxon>
        <taxon>Nematoda</taxon>
        <taxon>Chromadorea</taxon>
        <taxon>Rhabditida</taxon>
        <taxon>Spirurina</taxon>
        <taxon>Ascaridomorpha</taxon>
        <taxon>Ascaridoidea</taxon>
        <taxon>Ascarididae</taxon>
        <taxon>Ascaris</taxon>
    </lineage>
</organism>
<proteinExistence type="evidence at transcript level"/>
<dbReference type="InterPro" id="IPR036322">
    <property type="entry name" value="WD40_repeat_dom_sf"/>
</dbReference>
<feature type="region of interest" description="Disordered" evidence="1">
    <location>
        <begin position="482"/>
        <end position="510"/>
    </location>
</feature>
<feature type="compositionally biased region" description="Basic and acidic residues" evidence="1">
    <location>
        <begin position="670"/>
        <end position="680"/>
    </location>
</feature>
<evidence type="ECO:0000313" key="2">
    <source>
        <dbReference type="EMBL" id="ADY40311.1"/>
    </source>
</evidence>
<feature type="region of interest" description="Disordered" evidence="1">
    <location>
        <begin position="443"/>
        <end position="462"/>
    </location>
</feature>
<feature type="compositionally biased region" description="Polar residues" evidence="1">
    <location>
        <begin position="443"/>
        <end position="459"/>
    </location>
</feature>
<feature type="region of interest" description="Disordered" evidence="1">
    <location>
        <begin position="669"/>
        <end position="732"/>
    </location>
</feature>
<protein>
    <submittedName>
        <fullName evidence="2">Tectonin beta-propeller repeat-containing protein 2</fullName>
    </submittedName>
</protein>
<reference evidence="2" key="1">
    <citation type="journal article" date="2011" name="Genome Res.">
        <title>Deep small RNA sequencing from the nematode Ascaris reveals conservation, functional diversification, and novel developmental profiles.</title>
        <authorList>
            <person name="Wang J."/>
            <person name="Czech B."/>
            <person name="Crunk A."/>
            <person name="Wallace A."/>
            <person name="Mitreva M."/>
            <person name="Hannon G.J."/>
            <person name="Davis R.E."/>
        </authorList>
    </citation>
    <scope>NUCLEOTIDE SEQUENCE</scope>
</reference>
<dbReference type="SUPFAM" id="SSF50978">
    <property type="entry name" value="WD40 repeat-like"/>
    <property type="match status" value="1"/>
</dbReference>
<sequence length="1352" mass="148402">MEEVINISPSGQSVFAHADHCKALLQQVPQTFYFGTTLVGLTCMDVCDEYFAFGSDCGALFIFNRRINRPVTPLRTNYDEVITCLRLFSGESTLMAAGHKSGSVVLIRFPSTSHHSRRKMDQTRLSEYHEGRRINCVEWTSDASKLFSADESGTVVVTHVDFDNHLFQPSFVCNEGSPVSCISYALSHLAVRSSRRIAVIDVASASTVVDVSESIDESRCVECGIHLCEQVSNRTLLVSSSKGIIYNFNYLTGELRSSNDLQDEVKRRMSCGCSKDFCEESGTWQNDVEALTRLYACGDSRFIYFYKWHVLLFSIAKQSLVLVDIRCLREIELLKNSLVRDVAVDRASEPIALFLLTEDKRVIRLCSVSAPDHLTVATEPIEEFGARTLISSLQKTTKLLPYAPTGAILSRLKANGEMPTLSSLPSLPIPIISNILRSSGDISSKSSEASVSGDSSCAELSQGGVTPEVVVNNASCEGKEDIAQKQANSDATAEGASPQAMKISSEGAYKKPTQNEDMMMGERIVLDWAVSQPNWLLENVNEMAKRVVDVVGGIGAQVEDGYFAMQTSPISTAPSVASDSLPYEQVGMLEEVTVRRTKKAPGRKKKSASEEDDILRRLDSIPSYSEGFNSIDEETLSDIRKALLGVPQSSLNHKPPNKYDDIAYGATSELSDKNHDRSSNEVDTPSSASGATPQVPSEVADGEELNELAAVVGETSRKGTPEGETSESEGSAYDKLMKRALMNRSTYFAGCQEASEWFSEEINDEGLIINDRGDIWNEIALPYSCVSFSVSSKYIVICHAKKKKKARYLSFPNVSGGQWIPIKQDAEKIETNDDGTLVWRIHKGIAYSPVPEEASCSTPCASSWVVAANEGGGVVECALTRDAAWYTTRSGEVYVQLRLPDMGILSRCESPWRLECITASEVAVWALQSETGRLVVRAGLKHCPIGLDWVEIEPEGPTRLISICLYGQSGWAIDEGRSLWFTNGVDYRSPFGTSGAWLQVCRPWDLSVDPGRLYTSRCIVKVSSLGVFVCISRKIYWASNLSPLSGHRFRRIVPEKLAINDSFEMISAGGVGVKNVDALSLCRNNEVFLFRLRNRNFYSLPAFPSCYGSTLVQLISFGSSVYVLDTSGCIYVRRNLAEVMPFGTEWIALNTGGCGSPIVSFAVTAVSIWVLTSEANILMMSRNGNTEPCIDEKAEWVKVRPPTGGASFDQIRASSSGTYVWLFSKVSGRSWARNAVSDQYPCGKSWTVACEEPGVRELAVGCKVVWSLSSSGQLYRLRGLAAGNPAGNYWKVVPIRLRAMSVDSKEHLWGIDNEGRLVSHAVEIYPPSVDRRLSVDILTPSSLDSVGDFVSY</sequence>
<evidence type="ECO:0000256" key="1">
    <source>
        <dbReference type="SAM" id="MobiDB-lite"/>
    </source>
</evidence>